<organism evidence="8 9">
    <name type="scientific">Colletotrichum fructicola (strain Nara gc5)</name>
    <name type="common">Anthracnose fungus</name>
    <name type="synonym">Colletotrichum gloeosporioides (strain Nara gc5)</name>
    <dbReference type="NCBI Taxonomy" id="1213859"/>
    <lineage>
        <taxon>Eukaryota</taxon>
        <taxon>Fungi</taxon>
        <taxon>Dikarya</taxon>
        <taxon>Ascomycota</taxon>
        <taxon>Pezizomycotina</taxon>
        <taxon>Sordariomycetes</taxon>
        <taxon>Hypocreomycetidae</taxon>
        <taxon>Glomerellales</taxon>
        <taxon>Glomerellaceae</taxon>
        <taxon>Colletotrichum</taxon>
        <taxon>Colletotrichum gloeosporioides species complex</taxon>
    </lineage>
</organism>
<proteinExistence type="inferred from homology"/>
<evidence type="ECO:0000259" key="7">
    <source>
        <dbReference type="Pfam" id="PF20684"/>
    </source>
</evidence>
<dbReference type="PANTHER" id="PTHR33048:SF96">
    <property type="entry name" value="INTEGRAL MEMBRANE PROTEIN"/>
    <property type="match status" value="1"/>
</dbReference>
<evidence type="ECO:0000256" key="2">
    <source>
        <dbReference type="ARBA" id="ARBA00022692"/>
    </source>
</evidence>
<reference evidence="8 9" key="1">
    <citation type="submission" date="2012-08" db="EMBL/GenBank/DDBJ databases">
        <authorList>
            <person name="Gan P.H.P."/>
            <person name="Ikeda K."/>
            <person name="Irieda H."/>
            <person name="Narusaka M."/>
            <person name="O'Connell R.J."/>
            <person name="Narusaka Y."/>
            <person name="Takano Y."/>
            <person name="Kubo Y."/>
            <person name="Shirasu K."/>
        </authorList>
    </citation>
    <scope>NUCLEOTIDE SEQUENCE [LARGE SCALE GENOMIC DNA]</scope>
    <source>
        <strain evidence="8 9">Nara gc5</strain>
    </source>
</reference>
<evidence type="ECO:0000256" key="1">
    <source>
        <dbReference type="ARBA" id="ARBA00004141"/>
    </source>
</evidence>
<dbReference type="InterPro" id="IPR049326">
    <property type="entry name" value="Rhodopsin_dom_fungi"/>
</dbReference>
<feature type="transmembrane region" description="Helical" evidence="6">
    <location>
        <begin position="246"/>
        <end position="268"/>
    </location>
</feature>
<evidence type="ECO:0000256" key="4">
    <source>
        <dbReference type="ARBA" id="ARBA00023136"/>
    </source>
</evidence>
<dbReference type="EMBL" id="ANPB02000011">
    <property type="protein sequence ID" value="KAF4474012.1"/>
    <property type="molecule type" value="Genomic_DNA"/>
</dbReference>
<name>A0A7J6ICP1_COLFN</name>
<comment type="caution">
    <text evidence="8">The sequence shown here is derived from an EMBL/GenBank/DDBJ whole genome shotgun (WGS) entry which is preliminary data.</text>
</comment>
<dbReference type="OrthoDB" id="3936451at2759"/>
<dbReference type="PANTHER" id="PTHR33048">
    <property type="entry name" value="PTH11-LIKE INTEGRAL MEMBRANE PROTEIN (AFU_ORTHOLOGUE AFUA_5G11245)"/>
    <property type="match status" value="1"/>
</dbReference>
<dbReference type="Pfam" id="PF20684">
    <property type="entry name" value="Fung_rhodopsin"/>
    <property type="match status" value="1"/>
</dbReference>
<dbReference type="GO" id="GO:0016020">
    <property type="term" value="C:membrane"/>
    <property type="evidence" value="ECO:0007669"/>
    <property type="project" value="UniProtKB-SubCell"/>
</dbReference>
<dbReference type="InParanoid" id="A0A7J6ICP1"/>
<dbReference type="RefSeq" id="XP_031875610.1">
    <property type="nucleotide sequence ID" value="XM_032028077.1"/>
</dbReference>
<dbReference type="GeneID" id="43612185"/>
<dbReference type="InterPro" id="IPR052337">
    <property type="entry name" value="SAT4-like"/>
</dbReference>
<keyword evidence="4 6" id="KW-0472">Membrane</keyword>
<dbReference type="Proteomes" id="UP000011096">
    <property type="component" value="Unassembled WGS sequence"/>
</dbReference>
<comment type="similarity">
    <text evidence="5">Belongs to the SAT4 family.</text>
</comment>
<keyword evidence="3 6" id="KW-1133">Transmembrane helix</keyword>
<evidence type="ECO:0000256" key="3">
    <source>
        <dbReference type="ARBA" id="ARBA00022989"/>
    </source>
</evidence>
<feature type="transmembrane region" description="Helical" evidence="6">
    <location>
        <begin position="122"/>
        <end position="144"/>
    </location>
</feature>
<evidence type="ECO:0000313" key="8">
    <source>
        <dbReference type="EMBL" id="KAF4474012.1"/>
    </source>
</evidence>
<feature type="transmembrane region" description="Helical" evidence="6">
    <location>
        <begin position="46"/>
        <end position="66"/>
    </location>
</feature>
<comment type="subcellular location">
    <subcellularLocation>
        <location evidence="1">Membrane</location>
        <topology evidence="1">Multi-pass membrane protein</topology>
    </subcellularLocation>
</comment>
<evidence type="ECO:0000313" key="9">
    <source>
        <dbReference type="Proteomes" id="UP000011096"/>
    </source>
</evidence>
<dbReference type="AlphaFoldDB" id="A0A7J6ICP1"/>
<reference evidence="8 9" key="2">
    <citation type="submission" date="2020-04" db="EMBL/GenBank/DDBJ databases">
        <title>Genome sequencing and assembly of multiple isolates from the Colletotrichum gloeosporioides species complex.</title>
        <authorList>
            <person name="Gan P."/>
            <person name="Shirasu K."/>
        </authorList>
    </citation>
    <scope>NUCLEOTIDE SEQUENCE [LARGE SCALE GENOMIC DNA]</scope>
    <source>
        <strain evidence="8 9">Nara gc5</strain>
    </source>
</reference>
<keyword evidence="9" id="KW-1185">Reference proteome</keyword>
<accession>A0A7J6ICP1</accession>
<feature type="transmembrane region" description="Helical" evidence="6">
    <location>
        <begin position="174"/>
        <end position="196"/>
    </location>
</feature>
<feature type="transmembrane region" description="Helical" evidence="6">
    <location>
        <begin position="208"/>
        <end position="226"/>
    </location>
</feature>
<gene>
    <name evidence="8" type="ORF">CGGC5_v017087</name>
</gene>
<evidence type="ECO:0000256" key="6">
    <source>
        <dbReference type="SAM" id="Phobius"/>
    </source>
</evidence>
<feature type="transmembrane region" description="Helical" evidence="6">
    <location>
        <begin position="12"/>
        <end position="34"/>
    </location>
</feature>
<feature type="transmembrane region" description="Helical" evidence="6">
    <location>
        <begin position="86"/>
        <end position="110"/>
    </location>
</feature>
<protein>
    <recommendedName>
        <fullName evidence="7">Rhodopsin domain-containing protein</fullName>
    </recommendedName>
</protein>
<sequence>MSAAQNRGPELMAIQSVFLVAAWVATGLRAYVKLAITRDHTVDDGVMYLSTLLYSAYAAAALVGIIKGGIGRHTSDLDSDSIVVALQIWYTCEILFAFISALVRTSICLFMLRVFTHGMPRIILRGAIVTVWISSIVYLFIIVFQCNPPRYYWAQFEGASGSCRPASLVPNATIVHSVVAAFSDWIIGILPLSKLWKLQMPRAKKMPLVFFFGVGTIAGMIMIVRIPYLKVLEISADFLYQTVNVALLSLVEPSIGIVAGCIATLRPLKFCSCVWKSKSRLRTRSSRGASTIPPDGIRVKHEICVSRSKVPIELKDSGIRQPASGW</sequence>
<evidence type="ECO:0000256" key="5">
    <source>
        <dbReference type="ARBA" id="ARBA00038359"/>
    </source>
</evidence>
<keyword evidence="2 6" id="KW-0812">Transmembrane</keyword>
<feature type="domain" description="Rhodopsin" evidence="7">
    <location>
        <begin position="28"/>
        <end position="268"/>
    </location>
</feature>